<sequence>MTYGTEQPPIIGRQAECQRLAAAVGACRGGCGGAVLLTGGHGIGKTTLLRYASQLAHGFRMVRADGVPAEQNLAYGAVQRLVKPLALDIPQLPSQSREVLERLLLGHVSSPGERTLIGVAVLALLAQASGHTPVLVVVDDLHRVDAESRYSIGFVARRLSSEKALILAATESHTCAAGSGVPLLRLARLSDQDCLTLIARNRCSPVALTVREVLLHEADGNPLVLLELLRTLTPAELSRLPRLPDPLPLPPRPARLWLTEFRRLPEDCRKLVLLLAAEPGLDPLTLLRVARRTSIDPSALKPAEAAGLLTVSRTAISFRHDYLGRAIHQGSDLAELHWAHGELARAFTDTHDDRRYWHEAALRSETDADLADELEQQATHARQYGSPAHAAALMERSAQLSREDHRRGRRLVTAADYCHRAGQPRRAARLLDRAETLTGGDQPALRGRIAYLKGVISVQHTAAPDACAELLTAADLLAGDDPSQAVKALVAAGEAGLHAGNAALCAQAGRRAQALLSGSARRETEPASRWAVDVLLAVADTLRGRPATAVPRLREHLDTAPQTEDPLLLAWASHGALFIADDARARALAGRAVALARTAGDTPAMVHAMQYLSYPECWLSGPGTATLTATEALRLARETGQLTCVRNLMGILMLAAGVTGDTGTCGQYADRVVGEGQAHGLGLASSLGLWGLAHLDLASGNWAEAAAKLRRLVRTRLGHPGVAIEAVPSYVEAAVRAGDPQRAQRAAAAFAPWAEAIGRGWPIALAARCRALLGTGDMEHDFRRALRLHPVGDRELELARTCLLYGEYLNRERRRADARAQLREAADIFRRHQARLWLDRARAELRATGDDWNSAEDEVPAPDARCAAALTSRQHQIVRLVAQGATNKEVAARLYLSPRTVDYHLRRVFERLGITSRADLIRRCGAGSASHP</sequence>
<dbReference type="RefSeq" id="WP_269663132.1">
    <property type="nucleotide sequence ID" value="NZ_CP114413.1"/>
</dbReference>
<keyword evidence="1" id="KW-0547">Nucleotide-binding</keyword>
<gene>
    <name evidence="4" type="ORF">STRCI_007162</name>
</gene>
<dbReference type="InterPro" id="IPR016032">
    <property type="entry name" value="Sig_transdc_resp-reg_C-effctor"/>
</dbReference>
<evidence type="ECO:0000259" key="3">
    <source>
        <dbReference type="PROSITE" id="PS50043"/>
    </source>
</evidence>
<protein>
    <submittedName>
        <fullName evidence="4">LuxR C-terminal-related transcriptional regulator</fullName>
    </submittedName>
</protein>
<dbReference type="SMART" id="SM00421">
    <property type="entry name" value="HTH_LUXR"/>
    <property type="match status" value="1"/>
</dbReference>
<dbReference type="PANTHER" id="PTHR16305:SF35">
    <property type="entry name" value="TRANSCRIPTIONAL ACTIVATOR DOMAIN"/>
    <property type="match status" value="1"/>
</dbReference>
<dbReference type="SUPFAM" id="SSF52540">
    <property type="entry name" value="P-loop containing nucleoside triphosphate hydrolases"/>
    <property type="match status" value="1"/>
</dbReference>
<dbReference type="InterPro" id="IPR041664">
    <property type="entry name" value="AAA_16"/>
</dbReference>
<dbReference type="InterPro" id="IPR000792">
    <property type="entry name" value="Tscrpt_reg_LuxR_C"/>
</dbReference>
<organism evidence="4 5">
    <name type="scientific">Streptomyces cinnabarinus</name>
    <dbReference type="NCBI Taxonomy" id="67287"/>
    <lineage>
        <taxon>Bacteria</taxon>
        <taxon>Bacillati</taxon>
        <taxon>Actinomycetota</taxon>
        <taxon>Actinomycetes</taxon>
        <taxon>Kitasatosporales</taxon>
        <taxon>Streptomycetaceae</taxon>
        <taxon>Streptomyces</taxon>
    </lineage>
</organism>
<dbReference type="PRINTS" id="PR00038">
    <property type="entry name" value="HTHLUXR"/>
</dbReference>
<dbReference type="InterPro" id="IPR027417">
    <property type="entry name" value="P-loop_NTPase"/>
</dbReference>
<dbReference type="InterPro" id="IPR036388">
    <property type="entry name" value="WH-like_DNA-bd_sf"/>
</dbReference>
<evidence type="ECO:0000256" key="1">
    <source>
        <dbReference type="ARBA" id="ARBA00022741"/>
    </source>
</evidence>
<feature type="domain" description="HTH luxR-type" evidence="3">
    <location>
        <begin position="863"/>
        <end position="928"/>
    </location>
</feature>
<reference evidence="4" key="1">
    <citation type="submission" date="2022-12" db="EMBL/GenBank/DDBJ databases">
        <authorList>
            <person name="Ruckert C."/>
            <person name="Busche T."/>
            <person name="Kalinowski J."/>
            <person name="Wittmann C."/>
        </authorList>
    </citation>
    <scope>NUCLEOTIDE SEQUENCE</scope>
    <source>
        <strain evidence="4">DSM 40467</strain>
    </source>
</reference>
<keyword evidence="2" id="KW-0067">ATP-binding</keyword>
<dbReference type="PANTHER" id="PTHR16305">
    <property type="entry name" value="TESTICULAR SOLUBLE ADENYLYL CYCLASE"/>
    <property type="match status" value="1"/>
</dbReference>
<dbReference type="SUPFAM" id="SSF46894">
    <property type="entry name" value="C-terminal effector domain of the bipartite response regulators"/>
    <property type="match status" value="1"/>
</dbReference>
<evidence type="ECO:0000313" key="5">
    <source>
        <dbReference type="Proteomes" id="UP001164439"/>
    </source>
</evidence>
<dbReference type="CDD" id="cd06170">
    <property type="entry name" value="LuxR_C_like"/>
    <property type="match status" value="1"/>
</dbReference>
<name>A0ABY7KM70_9ACTN</name>
<proteinExistence type="predicted"/>
<accession>A0ABY7KM70</accession>
<dbReference type="Pfam" id="PF00196">
    <property type="entry name" value="GerE"/>
    <property type="match status" value="1"/>
</dbReference>
<keyword evidence="5" id="KW-1185">Reference proteome</keyword>
<dbReference type="PROSITE" id="PS50043">
    <property type="entry name" value="HTH_LUXR_2"/>
    <property type="match status" value="1"/>
</dbReference>
<dbReference type="Gene3D" id="1.10.10.10">
    <property type="entry name" value="Winged helix-like DNA-binding domain superfamily/Winged helix DNA-binding domain"/>
    <property type="match status" value="1"/>
</dbReference>
<dbReference type="EMBL" id="CP114413">
    <property type="protein sequence ID" value="WAZ25652.1"/>
    <property type="molecule type" value="Genomic_DNA"/>
</dbReference>
<dbReference type="PROSITE" id="PS00622">
    <property type="entry name" value="HTH_LUXR_1"/>
    <property type="match status" value="1"/>
</dbReference>
<evidence type="ECO:0000256" key="2">
    <source>
        <dbReference type="ARBA" id="ARBA00022840"/>
    </source>
</evidence>
<dbReference type="Gene3D" id="3.40.50.300">
    <property type="entry name" value="P-loop containing nucleotide triphosphate hydrolases"/>
    <property type="match status" value="1"/>
</dbReference>
<dbReference type="Pfam" id="PF13191">
    <property type="entry name" value="AAA_16"/>
    <property type="match status" value="1"/>
</dbReference>
<evidence type="ECO:0000313" key="4">
    <source>
        <dbReference type="EMBL" id="WAZ25652.1"/>
    </source>
</evidence>
<dbReference type="Proteomes" id="UP001164439">
    <property type="component" value="Chromosome"/>
</dbReference>